<dbReference type="InterPro" id="IPR039421">
    <property type="entry name" value="Type_1_exporter"/>
</dbReference>
<protein>
    <submittedName>
        <fullName evidence="13">ATP-binding cassette subfamily B protein</fullName>
    </submittedName>
</protein>
<dbReference type="GO" id="GO:0005886">
    <property type="term" value="C:plasma membrane"/>
    <property type="evidence" value="ECO:0007669"/>
    <property type="project" value="UniProtKB-SubCell"/>
</dbReference>
<dbReference type="GO" id="GO:0016887">
    <property type="term" value="F:ATP hydrolysis activity"/>
    <property type="evidence" value="ECO:0007669"/>
    <property type="project" value="InterPro"/>
</dbReference>
<dbReference type="Pfam" id="PF00005">
    <property type="entry name" value="ABC_tran"/>
    <property type="match status" value="1"/>
</dbReference>
<dbReference type="Gene3D" id="1.20.1560.10">
    <property type="entry name" value="ABC transporter type 1, transmembrane domain"/>
    <property type="match status" value="1"/>
</dbReference>
<dbReference type="PROSITE" id="PS00211">
    <property type="entry name" value="ABC_TRANSPORTER_1"/>
    <property type="match status" value="1"/>
</dbReference>
<dbReference type="RefSeq" id="WP_115931758.1">
    <property type="nucleotide sequence ID" value="NZ_QREH01000001.1"/>
</dbReference>
<keyword evidence="2" id="KW-0813">Transport</keyword>
<dbReference type="InterPro" id="IPR011527">
    <property type="entry name" value="ABC1_TM_dom"/>
</dbReference>
<dbReference type="EMBL" id="QREH01000001">
    <property type="protein sequence ID" value="REE03685.1"/>
    <property type="molecule type" value="Genomic_DNA"/>
</dbReference>
<dbReference type="InterPro" id="IPR003593">
    <property type="entry name" value="AAA+_ATPase"/>
</dbReference>
<dbReference type="GO" id="GO:0015421">
    <property type="term" value="F:ABC-type oligopeptide transporter activity"/>
    <property type="evidence" value="ECO:0007669"/>
    <property type="project" value="TreeGrafter"/>
</dbReference>
<dbReference type="AlphaFoldDB" id="A0A3D9LBQ3"/>
<name>A0A3D9LBQ3_9MICC</name>
<evidence type="ECO:0000259" key="12">
    <source>
        <dbReference type="PROSITE" id="PS50929"/>
    </source>
</evidence>
<dbReference type="OrthoDB" id="9806127at2"/>
<gene>
    <name evidence="13" type="ORF">C8E99_1501</name>
</gene>
<evidence type="ECO:0000256" key="9">
    <source>
        <dbReference type="ARBA" id="ARBA00061644"/>
    </source>
</evidence>
<sequence length="592" mass="62350">MRLRFLAAQQGGLLSAGILLSLVGTIAMLVQPLLVAALISALVGGESAAAEITTLVVLFTADVICGAVGGYLVARAGENIVLDLRVLVMRRILRAKIPALASRDRGDLFTRVSADTSLARVALSSSVSQLATSVLSVVGCLALMFVLDLWLALLSVATVAVTSIACVGLVKAIRRSAVENRQHNSDFGSVVLSQLSNVETIKALQAEGDELDRSTAQATRARGSGLKVARIAALLTPAMNVGTQLALALVIIVGAARAGQGLMSMDALVAFILYVLYLVSPLVVALMSVSQFQQGRAALDRVGELNQIEAEGFRDESPRGEHLVRSPVALAAAEPADSVTVAPAGELVRFDGVGLTYAGREEPALRGLDLMLPVRGLSAIVGPSGAGKSTVFKLLERFYDADEGTVYWKGEDIRSLALEDLRARIGFVSQDGSLTRGSVWENLTLGAPGTSRAAAWDVLGAVGLDDTVRSLPQGLDHVLGEEGSGLSGGQRQRLALARALLRQPEVLLLDEATAHLDSDSEARISTVIASLARSMQVVMIAHRLSTVVGAAQILVLEDGRVTGTGRHGDLMQDHETYRRLVSQQFEQPVAGR</sequence>
<dbReference type="GO" id="GO:0005524">
    <property type="term" value="F:ATP binding"/>
    <property type="evidence" value="ECO:0007669"/>
    <property type="project" value="UniProtKB-KW"/>
</dbReference>
<dbReference type="FunFam" id="3.40.50.300:FF:000299">
    <property type="entry name" value="ABC transporter ATP-binding protein/permease"/>
    <property type="match status" value="1"/>
</dbReference>
<keyword evidence="5" id="KW-0547">Nucleotide-binding</keyword>
<feature type="transmembrane region" description="Helical" evidence="10">
    <location>
        <begin position="12"/>
        <end position="43"/>
    </location>
</feature>
<dbReference type="Gene3D" id="3.40.50.300">
    <property type="entry name" value="P-loop containing nucleotide triphosphate hydrolases"/>
    <property type="match status" value="1"/>
</dbReference>
<dbReference type="SMART" id="SM00382">
    <property type="entry name" value="AAA"/>
    <property type="match status" value="1"/>
</dbReference>
<feature type="transmembrane region" description="Helical" evidence="10">
    <location>
        <begin position="130"/>
        <end position="147"/>
    </location>
</feature>
<dbReference type="SUPFAM" id="SSF90123">
    <property type="entry name" value="ABC transporter transmembrane region"/>
    <property type="match status" value="1"/>
</dbReference>
<proteinExistence type="inferred from homology"/>
<evidence type="ECO:0000256" key="6">
    <source>
        <dbReference type="ARBA" id="ARBA00022840"/>
    </source>
</evidence>
<evidence type="ECO:0000256" key="1">
    <source>
        <dbReference type="ARBA" id="ARBA00004651"/>
    </source>
</evidence>
<dbReference type="InterPro" id="IPR003439">
    <property type="entry name" value="ABC_transporter-like_ATP-bd"/>
</dbReference>
<dbReference type="CDD" id="cd18551">
    <property type="entry name" value="ABC_6TM_LmrA_like"/>
    <property type="match status" value="1"/>
</dbReference>
<evidence type="ECO:0000256" key="3">
    <source>
        <dbReference type="ARBA" id="ARBA00022475"/>
    </source>
</evidence>
<dbReference type="PROSITE" id="PS50929">
    <property type="entry name" value="ABC_TM1F"/>
    <property type="match status" value="1"/>
</dbReference>
<dbReference type="InterPro" id="IPR036640">
    <property type="entry name" value="ABC1_TM_sf"/>
</dbReference>
<evidence type="ECO:0000259" key="11">
    <source>
        <dbReference type="PROSITE" id="PS50893"/>
    </source>
</evidence>
<evidence type="ECO:0000256" key="5">
    <source>
        <dbReference type="ARBA" id="ARBA00022741"/>
    </source>
</evidence>
<feature type="domain" description="ABC transmembrane type-1" evidence="12">
    <location>
        <begin position="16"/>
        <end position="294"/>
    </location>
</feature>
<dbReference type="PANTHER" id="PTHR43394">
    <property type="entry name" value="ATP-DEPENDENT PERMEASE MDL1, MITOCHONDRIAL"/>
    <property type="match status" value="1"/>
</dbReference>
<keyword evidence="14" id="KW-1185">Reference proteome</keyword>
<dbReference type="InterPro" id="IPR027417">
    <property type="entry name" value="P-loop_NTPase"/>
</dbReference>
<dbReference type="Proteomes" id="UP000256727">
    <property type="component" value="Unassembled WGS sequence"/>
</dbReference>
<dbReference type="SUPFAM" id="SSF52540">
    <property type="entry name" value="P-loop containing nucleoside triphosphate hydrolases"/>
    <property type="match status" value="1"/>
</dbReference>
<keyword evidence="3" id="KW-1003">Cell membrane</keyword>
<feature type="transmembrane region" description="Helical" evidence="10">
    <location>
        <begin position="153"/>
        <end position="173"/>
    </location>
</feature>
<keyword evidence="7 10" id="KW-1133">Transmembrane helix</keyword>
<dbReference type="PROSITE" id="PS50893">
    <property type="entry name" value="ABC_TRANSPORTER_2"/>
    <property type="match status" value="1"/>
</dbReference>
<comment type="caution">
    <text evidence="13">The sequence shown here is derived from an EMBL/GenBank/DDBJ whole genome shotgun (WGS) entry which is preliminary data.</text>
</comment>
<accession>A0A3D9LBQ3</accession>
<evidence type="ECO:0000256" key="8">
    <source>
        <dbReference type="ARBA" id="ARBA00023136"/>
    </source>
</evidence>
<organism evidence="13 14">
    <name type="scientific">Citricoccus muralis</name>
    <dbReference type="NCBI Taxonomy" id="169134"/>
    <lineage>
        <taxon>Bacteria</taxon>
        <taxon>Bacillati</taxon>
        <taxon>Actinomycetota</taxon>
        <taxon>Actinomycetes</taxon>
        <taxon>Micrococcales</taxon>
        <taxon>Micrococcaceae</taxon>
        <taxon>Citricoccus</taxon>
    </lineage>
</organism>
<feature type="transmembrane region" description="Helical" evidence="10">
    <location>
        <begin position="55"/>
        <end position="74"/>
    </location>
</feature>
<comment type="similarity">
    <text evidence="9">Belongs to the ABC transporter superfamily. Lipid exporter (TC 3.A.1.106) family.</text>
</comment>
<feature type="transmembrane region" description="Helical" evidence="10">
    <location>
        <begin position="231"/>
        <end position="256"/>
    </location>
</feature>
<keyword evidence="8 10" id="KW-0472">Membrane</keyword>
<feature type="domain" description="ABC transporter" evidence="11">
    <location>
        <begin position="348"/>
        <end position="583"/>
    </location>
</feature>
<evidence type="ECO:0000256" key="4">
    <source>
        <dbReference type="ARBA" id="ARBA00022692"/>
    </source>
</evidence>
<evidence type="ECO:0000313" key="13">
    <source>
        <dbReference type="EMBL" id="REE03685.1"/>
    </source>
</evidence>
<dbReference type="PANTHER" id="PTHR43394:SF1">
    <property type="entry name" value="ATP-BINDING CASSETTE SUB-FAMILY B MEMBER 10, MITOCHONDRIAL"/>
    <property type="match status" value="1"/>
</dbReference>
<evidence type="ECO:0000256" key="10">
    <source>
        <dbReference type="SAM" id="Phobius"/>
    </source>
</evidence>
<evidence type="ECO:0000313" key="14">
    <source>
        <dbReference type="Proteomes" id="UP000256727"/>
    </source>
</evidence>
<evidence type="ECO:0000256" key="7">
    <source>
        <dbReference type="ARBA" id="ARBA00022989"/>
    </source>
</evidence>
<keyword evidence="6 13" id="KW-0067">ATP-binding</keyword>
<dbReference type="Pfam" id="PF00664">
    <property type="entry name" value="ABC_membrane"/>
    <property type="match status" value="1"/>
</dbReference>
<dbReference type="InterPro" id="IPR017871">
    <property type="entry name" value="ABC_transporter-like_CS"/>
</dbReference>
<keyword evidence="4 10" id="KW-0812">Transmembrane</keyword>
<feature type="transmembrane region" description="Helical" evidence="10">
    <location>
        <begin position="268"/>
        <end position="289"/>
    </location>
</feature>
<reference evidence="13 14" key="1">
    <citation type="submission" date="2018-07" db="EMBL/GenBank/DDBJ databases">
        <title>Sequencing the genomes of 1000 actinobacteria strains.</title>
        <authorList>
            <person name="Klenk H.-P."/>
        </authorList>
    </citation>
    <scope>NUCLEOTIDE SEQUENCE [LARGE SCALE GENOMIC DNA]</scope>
    <source>
        <strain evidence="13 14">DSM 14442</strain>
    </source>
</reference>
<comment type="subcellular location">
    <subcellularLocation>
        <location evidence="1">Cell membrane</location>
        <topology evidence="1">Multi-pass membrane protein</topology>
    </subcellularLocation>
</comment>
<evidence type="ECO:0000256" key="2">
    <source>
        <dbReference type="ARBA" id="ARBA00022448"/>
    </source>
</evidence>